<gene>
    <name evidence="2" type="ORF">PV327_005022</name>
</gene>
<accession>A0AA39KND0</accession>
<organism evidence="2 3">
    <name type="scientific">Microctonus hyperodae</name>
    <name type="common">Parasitoid wasp</name>
    <dbReference type="NCBI Taxonomy" id="165561"/>
    <lineage>
        <taxon>Eukaryota</taxon>
        <taxon>Metazoa</taxon>
        <taxon>Ecdysozoa</taxon>
        <taxon>Arthropoda</taxon>
        <taxon>Hexapoda</taxon>
        <taxon>Insecta</taxon>
        <taxon>Pterygota</taxon>
        <taxon>Neoptera</taxon>
        <taxon>Endopterygota</taxon>
        <taxon>Hymenoptera</taxon>
        <taxon>Apocrita</taxon>
        <taxon>Ichneumonoidea</taxon>
        <taxon>Braconidae</taxon>
        <taxon>Euphorinae</taxon>
        <taxon>Microctonus</taxon>
    </lineage>
</organism>
<dbReference type="Proteomes" id="UP001168972">
    <property type="component" value="Unassembled WGS sequence"/>
</dbReference>
<name>A0AA39KND0_MICHY</name>
<dbReference type="AlphaFoldDB" id="A0AA39KND0"/>
<feature type="compositionally biased region" description="Polar residues" evidence="1">
    <location>
        <begin position="49"/>
        <end position="62"/>
    </location>
</feature>
<sequence length="76" mass="7855">MTDASGKPYGGAARNGSMISVTTSGSVGSTVSPLRSSLKKPKPLGIQNPGFSTHSPTLSRNGSQKKVRIQTHSTEV</sequence>
<feature type="region of interest" description="Disordered" evidence="1">
    <location>
        <begin position="1"/>
        <end position="76"/>
    </location>
</feature>
<feature type="compositionally biased region" description="Low complexity" evidence="1">
    <location>
        <begin position="16"/>
        <end position="32"/>
    </location>
</feature>
<evidence type="ECO:0000313" key="3">
    <source>
        <dbReference type="Proteomes" id="UP001168972"/>
    </source>
</evidence>
<evidence type="ECO:0000256" key="1">
    <source>
        <dbReference type="SAM" id="MobiDB-lite"/>
    </source>
</evidence>
<evidence type="ECO:0000313" key="2">
    <source>
        <dbReference type="EMBL" id="KAK0167651.1"/>
    </source>
</evidence>
<keyword evidence="3" id="KW-1185">Reference proteome</keyword>
<protein>
    <submittedName>
        <fullName evidence="2">Uncharacterized protein</fullName>
    </submittedName>
</protein>
<comment type="caution">
    <text evidence="2">The sequence shown here is derived from an EMBL/GenBank/DDBJ whole genome shotgun (WGS) entry which is preliminary data.</text>
</comment>
<reference evidence="2" key="2">
    <citation type="submission" date="2023-03" db="EMBL/GenBank/DDBJ databases">
        <authorList>
            <person name="Inwood S.N."/>
            <person name="Skelly J.G."/>
            <person name="Guhlin J."/>
            <person name="Harrop T.W.R."/>
            <person name="Goldson S.G."/>
            <person name="Dearden P.K."/>
        </authorList>
    </citation>
    <scope>NUCLEOTIDE SEQUENCE</scope>
    <source>
        <strain evidence="2">Lincoln</strain>
        <tissue evidence="2">Whole body</tissue>
    </source>
</reference>
<dbReference type="EMBL" id="JAQQBR010001832">
    <property type="protein sequence ID" value="KAK0167651.1"/>
    <property type="molecule type" value="Genomic_DNA"/>
</dbReference>
<reference evidence="2" key="1">
    <citation type="journal article" date="2023" name="bioRxiv">
        <title>Scaffold-level genome assemblies of two parasitoid biocontrol wasps reveal the parthenogenesis mechanism and an associated novel virus.</title>
        <authorList>
            <person name="Inwood S."/>
            <person name="Skelly J."/>
            <person name="Guhlin J."/>
            <person name="Harrop T."/>
            <person name="Goldson S."/>
            <person name="Dearden P."/>
        </authorList>
    </citation>
    <scope>NUCLEOTIDE SEQUENCE</scope>
    <source>
        <strain evidence="2">Lincoln</strain>
        <tissue evidence="2">Whole body</tissue>
    </source>
</reference>
<proteinExistence type="predicted"/>